<dbReference type="SUPFAM" id="SSF53335">
    <property type="entry name" value="S-adenosyl-L-methionine-dependent methyltransferases"/>
    <property type="match status" value="1"/>
</dbReference>
<dbReference type="AlphaFoldDB" id="N2B0J3"/>
<evidence type="ECO:0000313" key="1">
    <source>
        <dbReference type="EMBL" id="EMZ33906.1"/>
    </source>
</evidence>
<protein>
    <recommendedName>
        <fullName evidence="3">Methyltransferase type 11 domain-containing protein</fullName>
    </recommendedName>
</protein>
<organism evidence="1 2">
    <name type="scientific">Eubacterium plexicaudatum ASF492</name>
    <dbReference type="NCBI Taxonomy" id="1235802"/>
    <lineage>
        <taxon>Bacteria</taxon>
        <taxon>Bacillati</taxon>
        <taxon>Bacillota</taxon>
        <taxon>Clostridia</taxon>
        <taxon>Eubacteriales</taxon>
        <taxon>Eubacteriaceae</taxon>
        <taxon>Eubacterium</taxon>
    </lineage>
</organism>
<dbReference type="EMBL" id="AQFT01000038">
    <property type="protein sequence ID" value="EMZ33906.1"/>
    <property type="molecule type" value="Genomic_DNA"/>
</dbReference>
<comment type="caution">
    <text evidence="1">The sequence shown here is derived from an EMBL/GenBank/DDBJ whole genome shotgun (WGS) entry which is preliminary data.</text>
</comment>
<proteinExistence type="predicted"/>
<dbReference type="PATRIC" id="fig|1235802.3.peg.1270"/>
<dbReference type="InterPro" id="IPR029063">
    <property type="entry name" value="SAM-dependent_MTases_sf"/>
</dbReference>
<accession>N2B0J3</accession>
<dbReference type="Proteomes" id="UP000012589">
    <property type="component" value="Unassembled WGS sequence"/>
</dbReference>
<reference evidence="1 2" key="1">
    <citation type="journal article" date="2014" name="Genome Announc.">
        <title>Draft genome sequences of the altered schaedler flora, a defined bacterial community from gnotobiotic mice.</title>
        <authorList>
            <person name="Wannemuehler M.J."/>
            <person name="Overstreet A.M."/>
            <person name="Ward D.V."/>
            <person name="Phillips G.J."/>
        </authorList>
    </citation>
    <scope>NUCLEOTIDE SEQUENCE [LARGE SCALE GENOMIC DNA]</scope>
    <source>
        <strain evidence="1 2">ASF492</strain>
    </source>
</reference>
<dbReference type="HOGENOM" id="CLU_2395323_0_0_9"/>
<dbReference type="Gene3D" id="3.40.50.150">
    <property type="entry name" value="Vaccinia Virus protein VP39"/>
    <property type="match status" value="1"/>
</dbReference>
<dbReference type="STRING" id="1235802.C823_01187"/>
<gene>
    <name evidence="1" type="ORF">C823_01187</name>
</gene>
<evidence type="ECO:0008006" key="3">
    <source>
        <dbReference type="Google" id="ProtNLM"/>
    </source>
</evidence>
<dbReference type="eggNOG" id="COG2226">
    <property type="taxonomic scope" value="Bacteria"/>
</dbReference>
<sequence>MKHGDFTELAKFYVNRPGYSKVVLQCLKNYVFNSVGEGKAADIGAGTGKLTENLAEIGLKGFAVEPNQAMRNEATINLGGIFLVSWFGRRNWA</sequence>
<keyword evidence="2" id="KW-1185">Reference proteome</keyword>
<evidence type="ECO:0000313" key="2">
    <source>
        <dbReference type="Proteomes" id="UP000012589"/>
    </source>
</evidence>
<name>N2B0J3_9FIRM</name>
<dbReference type="OrthoDB" id="9797252at2"/>